<evidence type="ECO:0000256" key="1">
    <source>
        <dbReference type="ARBA" id="ARBA00022741"/>
    </source>
</evidence>
<dbReference type="Proteomes" id="UP000078561">
    <property type="component" value="Unassembled WGS sequence"/>
</dbReference>
<dbReference type="SMART" id="SM00487">
    <property type="entry name" value="DEXDc"/>
    <property type="match status" value="1"/>
</dbReference>
<keyword evidence="4 10" id="KW-0067">ATP-binding</keyword>
<evidence type="ECO:0000259" key="13">
    <source>
        <dbReference type="PROSITE" id="PS51192"/>
    </source>
</evidence>
<dbReference type="Gene3D" id="3.40.50.300">
    <property type="entry name" value="P-loop containing nucleotide triphosphate hydrolases"/>
    <property type="match status" value="2"/>
</dbReference>
<keyword evidence="2 10" id="KW-0378">Hydrolase</keyword>
<dbReference type="GO" id="GO:0003724">
    <property type="term" value="F:RNA helicase activity"/>
    <property type="evidence" value="ECO:0007669"/>
    <property type="project" value="UniProtKB-EC"/>
</dbReference>
<accession>A0A163JP94</accession>
<dbReference type="EMBL" id="LT553539">
    <property type="protein sequence ID" value="SAM01604.1"/>
    <property type="molecule type" value="Genomic_DNA"/>
</dbReference>
<dbReference type="EC" id="3.6.4.13" evidence="11"/>
<comment type="similarity">
    <text evidence="7">Belongs to the DEAD box helicase family. DDX55/SPB4 subfamily.</text>
</comment>
<dbReference type="Pfam" id="PF23681">
    <property type="entry name" value="CTT_SPB4"/>
    <property type="match status" value="1"/>
</dbReference>
<feature type="domain" description="Helicase ATP-binding" evidence="13">
    <location>
        <begin position="42"/>
        <end position="225"/>
    </location>
</feature>
<evidence type="ECO:0000256" key="9">
    <source>
        <dbReference type="PROSITE-ProRule" id="PRU00552"/>
    </source>
</evidence>
<feature type="domain" description="Helicase C-terminal" evidence="14">
    <location>
        <begin position="257"/>
        <end position="431"/>
    </location>
</feature>
<dbReference type="InterPro" id="IPR014001">
    <property type="entry name" value="Helicase_ATP-bd"/>
</dbReference>
<dbReference type="AlphaFoldDB" id="A0A163JP94"/>
<feature type="compositionally biased region" description="Acidic residues" evidence="12">
    <location>
        <begin position="538"/>
        <end position="548"/>
    </location>
</feature>
<dbReference type="InterPro" id="IPR001650">
    <property type="entry name" value="Helicase_C-like"/>
</dbReference>
<organism evidence="16">
    <name type="scientific">Absidia glauca</name>
    <name type="common">Pin mould</name>
    <dbReference type="NCBI Taxonomy" id="4829"/>
    <lineage>
        <taxon>Eukaryota</taxon>
        <taxon>Fungi</taxon>
        <taxon>Fungi incertae sedis</taxon>
        <taxon>Mucoromycota</taxon>
        <taxon>Mucoromycotina</taxon>
        <taxon>Mucoromycetes</taxon>
        <taxon>Mucorales</taxon>
        <taxon>Cunninghamellaceae</taxon>
        <taxon>Absidia</taxon>
    </lineage>
</organism>
<dbReference type="STRING" id="4829.A0A163JP94"/>
<comment type="function">
    <text evidence="11">RNA helicase.</text>
</comment>
<protein>
    <recommendedName>
        <fullName evidence="11">ATP-dependent RNA helicase</fullName>
        <ecNumber evidence="11">3.6.4.13</ecNumber>
    </recommendedName>
</protein>
<dbReference type="FunCoup" id="A0A163JP94">
    <property type="interactions" value="1190"/>
</dbReference>
<feature type="domain" description="DEAD-box RNA helicase Q" evidence="15">
    <location>
        <begin position="11"/>
        <end position="39"/>
    </location>
</feature>
<evidence type="ECO:0000259" key="15">
    <source>
        <dbReference type="PROSITE" id="PS51195"/>
    </source>
</evidence>
<dbReference type="Pfam" id="PF00271">
    <property type="entry name" value="Helicase_C"/>
    <property type="match status" value="1"/>
</dbReference>
<evidence type="ECO:0000313" key="16">
    <source>
        <dbReference type="EMBL" id="SAM01604.1"/>
    </source>
</evidence>
<dbReference type="PROSITE" id="PS51194">
    <property type="entry name" value="HELICASE_CTER"/>
    <property type="match status" value="1"/>
</dbReference>
<dbReference type="FunFam" id="3.40.50.300:FF:000877">
    <property type="entry name" value="RNA helicase"/>
    <property type="match status" value="1"/>
</dbReference>
<evidence type="ECO:0000256" key="12">
    <source>
        <dbReference type="SAM" id="MobiDB-lite"/>
    </source>
</evidence>
<keyword evidence="5 11" id="KW-0694">RNA-binding</keyword>
<feature type="compositionally biased region" description="Basic and acidic residues" evidence="12">
    <location>
        <begin position="448"/>
        <end position="463"/>
    </location>
</feature>
<dbReference type="Pfam" id="PF00270">
    <property type="entry name" value="DEAD"/>
    <property type="match status" value="1"/>
</dbReference>
<dbReference type="CDD" id="cd18787">
    <property type="entry name" value="SF2_C_DEAD"/>
    <property type="match status" value="1"/>
</dbReference>
<dbReference type="SUPFAM" id="SSF52540">
    <property type="entry name" value="P-loop containing nucleoside triphosphate hydrolases"/>
    <property type="match status" value="2"/>
</dbReference>
<comment type="domain">
    <text evidence="11">The Q motif is unique to and characteristic of the DEAD box family of RNA helicases and controls ATP binding and hydrolysis.</text>
</comment>
<keyword evidence="1 10" id="KW-0547">Nucleotide-binding</keyword>
<feature type="region of interest" description="Disordered" evidence="12">
    <location>
        <begin position="448"/>
        <end position="548"/>
    </location>
</feature>
<reference evidence="16" key="1">
    <citation type="submission" date="2016-04" db="EMBL/GenBank/DDBJ databases">
        <authorList>
            <person name="Evans L.H."/>
            <person name="Alamgir A."/>
            <person name="Owens N."/>
            <person name="Weber N.D."/>
            <person name="Virtaneva K."/>
            <person name="Barbian K."/>
            <person name="Babar A."/>
            <person name="Rosenke K."/>
        </authorList>
    </citation>
    <scope>NUCLEOTIDE SEQUENCE [LARGE SCALE GENOMIC DNA]</scope>
    <source>
        <strain evidence="16">CBS 101.48</strain>
    </source>
</reference>
<evidence type="ECO:0000256" key="11">
    <source>
        <dbReference type="RuleBase" id="RU365068"/>
    </source>
</evidence>
<evidence type="ECO:0000256" key="8">
    <source>
        <dbReference type="ARBA" id="ARBA00047984"/>
    </source>
</evidence>
<dbReference type="InterPro" id="IPR027417">
    <property type="entry name" value="P-loop_NTPase"/>
</dbReference>
<dbReference type="InParanoid" id="A0A163JP94"/>
<dbReference type="GO" id="GO:0003723">
    <property type="term" value="F:RNA binding"/>
    <property type="evidence" value="ECO:0007669"/>
    <property type="project" value="UniProtKB-UniRule"/>
</dbReference>
<feature type="short sequence motif" description="Q motif" evidence="9">
    <location>
        <begin position="11"/>
        <end position="39"/>
    </location>
</feature>
<evidence type="ECO:0000256" key="4">
    <source>
        <dbReference type="ARBA" id="ARBA00022840"/>
    </source>
</evidence>
<feature type="compositionally biased region" description="Basic residues" evidence="12">
    <location>
        <begin position="481"/>
        <end position="493"/>
    </location>
</feature>
<evidence type="ECO:0000313" key="17">
    <source>
        <dbReference type="Proteomes" id="UP000078561"/>
    </source>
</evidence>
<keyword evidence="3 10" id="KW-0347">Helicase</keyword>
<dbReference type="InterPro" id="IPR056330">
    <property type="entry name" value="CTT_SPB4"/>
</dbReference>
<evidence type="ECO:0000256" key="7">
    <source>
        <dbReference type="ARBA" id="ARBA00038002"/>
    </source>
</evidence>
<feature type="compositionally biased region" description="Acidic residues" evidence="12">
    <location>
        <begin position="499"/>
        <end position="512"/>
    </location>
</feature>
<dbReference type="OrthoDB" id="7396459at2759"/>
<evidence type="ECO:0000256" key="3">
    <source>
        <dbReference type="ARBA" id="ARBA00022806"/>
    </source>
</evidence>
<dbReference type="InterPro" id="IPR011545">
    <property type="entry name" value="DEAD/DEAH_box_helicase_dom"/>
</dbReference>
<gene>
    <name evidence="16" type="primary">ABSGL_07347.1 scaffold 8789</name>
</gene>
<dbReference type="GO" id="GO:0005524">
    <property type="term" value="F:ATP binding"/>
    <property type="evidence" value="ECO:0007669"/>
    <property type="project" value="UniProtKB-UniRule"/>
</dbReference>
<sequence length="548" mass="62119">MSAVPNQAGSWSTLPNPLSDEILEQLTLMGFDTMTPVQAGAIPLFMKNKDVVVEAVTGSGKTLAFVIPIIEKLLRREDPLKNHEIGAMIITPTRELAQQINTVFNLFVQDHPRSDQLKLGLYIGGTTTLQQDILHFNKTQPRIMIGTPGRLEEMLMKSNKLVNTKELEVLVMDEADRLLDMGFSQQLNHIIAQLPKQRRTGLFSATMTDAISSLVKAGLRNPVRVVVKVEDLSSKGNTQRTPASLEISYGICDADQKWTQVIRLLETELDQPEGARKFIIYVATCACVDYFFKLLKRSPSLAAYDIHSLHGQMDTKRRSATYTHFTQLPPAVPAILLCTDVASRGLDIPDVDYVIQVDPPQDPKAFTHRCGRAARAGRKGKATVLLCRGREEAYVEFLKLRKIPLLPKMPELKNSNVVTFDTVEMNWDTYAYGDKNKELKRQRELKEFAAKPKKPAFEKDLKPKKSSAWSNKTEAKERKLDRRLKKDRKKDYLKRKQDNDDDDDDNDGDDWDELAKEERLAKKMRKGKISRQDFDTMMGDDDALDLVE</sequence>
<dbReference type="InterPro" id="IPR014014">
    <property type="entry name" value="RNA_helicase_DEAD_Q_motif"/>
</dbReference>
<keyword evidence="6" id="KW-0175">Coiled coil</keyword>
<evidence type="ECO:0000256" key="5">
    <source>
        <dbReference type="ARBA" id="ARBA00022884"/>
    </source>
</evidence>
<dbReference type="PROSITE" id="PS51192">
    <property type="entry name" value="HELICASE_ATP_BIND_1"/>
    <property type="match status" value="1"/>
</dbReference>
<evidence type="ECO:0000259" key="14">
    <source>
        <dbReference type="PROSITE" id="PS51194"/>
    </source>
</evidence>
<evidence type="ECO:0000256" key="6">
    <source>
        <dbReference type="ARBA" id="ARBA00023054"/>
    </source>
</evidence>
<dbReference type="OMA" id="AYKEHEC"/>
<dbReference type="CDD" id="cd17960">
    <property type="entry name" value="DEADc_DDX55"/>
    <property type="match status" value="1"/>
</dbReference>
<evidence type="ECO:0000256" key="2">
    <source>
        <dbReference type="ARBA" id="ARBA00022801"/>
    </source>
</evidence>
<dbReference type="PANTHER" id="PTHR24031">
    <property type="entry name" value="RNA HELICASE"/>
    <property type="match status" value="1"/>
</dbReference>
<evidence type="ECO:0000256" key="10">
    <source>
        <dbReference type="RuleBase" id="RU000492"/>
    </source>
</evidence>
<name>A0A163JP94_ABSGL</name>
<dbReference type="GO" id="GO:0016787">
    <property type="term" value="F:hydrolase activity"/>
    <property type="evidence" value="ECO:0007669"/>
    <property type="project" value="UniProtKB-KW"/>
</dbReference>
<comment type="catalytic activity">
    <reaction evidence="8 11">
        <text>ATP + H2O = ADP + phosphate + H(+)</text>
        <dbReference type="Rhea" id="RHEA:13065"/>
        <dbReference type="ChEBI" id="CHEBI:15377"/>
        <dbReference type="ChEBI" id="CHEBI:15378"/>
        <dbReference type="ChEBI" id="CHEBI:30616"/>
        <dbReference type="ChEBI" id="CHEBI:43474"/>
        <dbReference type="ChEBI" id="CHEBI:456216"/>
        <dbReference type="EC" id="3.6.4.13"/>
    </reaction>
</comment>
<dbReference type="PROSITE" id="PS00039">
    <property type="entry name" value="DEAD_ATP_HELICASE"/>
    <property type="match status" value="1"/>
</dbReference>
<keyword evidence="17" id="KW-1185">Reference proteome</keyword>
<dbReference type="PROSITE" id="PS51195">
    <property type="entry name" value="Q_MOTIF"/>
    <property type="match status" value="1"/>
</dbReference>
<proteinExistence type="inferred from homology"/>
<dbReference type="SMART" id="SM00490">
    <property type="entry name" value="HELICc"/>
    <property type="match status" value="1"/>
</dbReference>
<dbReference type="InterPro" id="IPR000629">
    <property type="entry name" value="RNA-helicase_DEAD-box_CS"/>
</dbReference>